<dbReference type="Gene3D" id="3.30.830.10">
    <property type="entry name" value="Metalloenzyme, LuxS/M16 peptidase-like"/>
    <property type="match status" value="2"/>
</dbReference>
<dbReference type="RefSeq" id="WP_180279998.1">
    <property type="nucleotide sequence ID" value="NZ_JABFDB010000001.1"/>
</dbReference>
<gene>
    <name evidence="7" type="ORF">HND93_00810</name>
</gene>
<evidence type="ECO:0000259" key="6">
    <source>
        <dbReference type="Pfam" id="PF05193"/>
    </source>
</evidence>
<name>A0ABX2T317_9PROT</name>
<keyword evidence="3" id="KW-0378">Hydrolase</keyword>
<keyword evidence="3" id="KW-0482">Metalloprotease</keyword>
<comment type="similarity">
    <text evidence="2 4">Belongs to the peptidase M16 family.</text>
</comment>
<keyword evidence="3" id="KW-0645">Protease</keyword>
<dbReference type="SUPFAM" id="SSF63411">
    <property type="entry name" value="LuxS/MPP-like metallohydrolase"/>
    <property type="match status" value="2"/>
</dbReference>
<evidence type="ECO:0000256" key="3">
    <source>
        <dbReference type="ARBA" id="ARBA00023049"/>
    </source>
</evidence>
<evidence type="ECO:0000313" key="8">
    <source>
        <dbReference type="Proteomes" id="UP000584642"/>
    </source>
</evidence>
<evidence type="ECO:0000313" key="7">
    <source>
        <dbReference type="EMBL" id="NYZ18235.1"/>
    </source>
</evidence>
<protein>
    <submittedName>
        <fullName evidence="7">Insulinase family protein</fullName>
    </submittedName>
</protein>
<dbReference type="InterPro" id="IPR011249">
    <property type="entry name" value="Metalloenz_LuxS/M16"/>
</dbReference>
<accession>A0ABX2T317</accession>
<dbReference type="PANTHER" id="PTHR11851">
    <property type="entry name" value="METALLOPROTEASE"/>
    <property type="match status" value="1"/>
</dbReference>
<reference evidence="7 8" key="1">
    <citation type="submission" date="2020-05" db="EMBL/GenBank/DDBJ databases">
        <title>Azospirillum oleiclasticum sp. nov, a nitrogen-fixing and heavy crude oil-emulsifying bacterium isolated from the crude oil of Yumen Oilfield.</title>
        <authorList>
            <person name="Wu D."/>
            <person name="Cai M."/>
            <person name="Zhang X."/>
        </authorList>
    </citation>
    <scope>NUCLEOTIDE SEQUENCE [LARGE SCALE GENOMIC DNA]</scope>
    <source>
        <strain evidence="7 8">ROY-1-1-2</strain>
    </source>
</reference>
<evidence type="ECO:0000256" key="4">
    <source>
        <dbReference type="RuleBase" id="RU004447"/>
    </source>
</evidence>
<dbReference type="Pfam" id="PF05193">
    <property type="entry name" value="Peptidase_M16_C"/>
    <property type="match status" value="1"/>
</dbReference>
<dbReference type="EMBL" id="JABFDB010000001">
    <property type="protein sequence ID" value="NYZ18235.1"/>
    <property type="molecule type" value="Genomic_DNA"/>
</dbReference>
<dbReference type="InterPro" id="IPR050361">
    <property type="entry name" value="MPP/UQCRC_Complex"/>
</dbReference>
<organism evidence="7 8">
    <name type="scientific">Azospirillum oleiclasticum</name>
    <dbReference type="NCBI Taxonomy" id="2735135"/>
    <lineage>
        <taxon>Bacteria</taxon>
        <taxon>Pseudomonadati</taxon>
        <taxon>Pseudomonadota</taxon>
        <taxon>Alphaproteobacteria</taxon>
        <taxon>Rhodospirillales</taxon>
        <taxon>Azospirillaceae</taxon>
        <taxon>Azospirillum</taxon>
    </lineage>
</organism>
<dbReference type="InterPro" id="IPR011765">
    <property type="entry name" value="Pept_M16_N"/>
</dbReference>
<sequence length="417" mass="45091">MIRVTTLPNGLRVATDTMPDVQTVSLGCWVGVGTRNEAAPVNGVAHLVEHMLFKGTERRSAFRISEEIENVGGQLNAYTTREHTAYYAKVLHEDSGLALDLIADMIQNSLLDEEELARERTVVLQEIGQAADTPDDIIFDHFQETAFPGQAIGRPVLGVAEIVGALPRGALVDYIGRHYGGGSMVVVAAGRIEHERFVEMAARAFATLPAAAPAEAEAARYIGGDFREERDLEQLHVVLGFDGVGVHDPDYYAHSVFSTLLGGGMSSRLFQEVREKRGLVYSIYSFTGGYRDGGLFGIYAGTGEDEVAELIPVVCDEVAAVADSVTEDEVARARAQLKASTLMAMESTMSRCEQLGQHLLTYGRPVPVEETVAKIAGVDREAVVRAARRLRQSRPTVAALGPTGGLESYDRIAARLS</sequence>
<comment type="caution">
    <text evidence="7">The sequence shown here is derived from an EMBL/GenBank/DDBJ whole genome shotgun (WGS) entry which is preliminary data.</text>
</comment>
<dbReference type="Pfam" id="PF00675">
    <property type="entry name" value="Peptidase_M16"/>
    <property type="match status" value="1"/>
</dbReference>
<evidence type="ECO:0000256" key="2">
    <source>
        <dbReference type="ARBA" id="ARBA00007261"/>
    </source>
</evidence>
<dbReference type="PANTHER" id="PTHR11851:SF49">
    <property type="entry name" value="MITOCHONDRIAL-PROCESSING PEPTIDASE SUBUNIT ALPHA"/>
    <property type="match status" value="1"/>
</dbReference>
<evidence type="ECO:0000259" key="5">
    <source>
        <dbReference type="Pfam" id="PF00675"/>
    </source>
</evidence>
<dbReference type="PROSITE" id="PS00143">
    <property type="entry name" value="INSULINASE"/>
    <property type="match status" value="1"/>
</dbReference>
<comment type="cofactor">
    <cofactor evidence="1">
        <name>Zn(2+)</name>
        <dbReference type="ChEBI" id="CHEBI:29105"/>
    </cofactor>
</comment>
<keyword evidence="8" id="KW-1185">Reference proteome</keyword>
<dbReference type="InterPro" id="IPR007863">
    <property type="entry name" value="Peptidase_M16_C"/>
</dbReference>
<feature type="domain" description="Peptidase M16 N-terminal" evidence="5">
    <location>
        <begin position="12"/>
        <end position="158"/>
    </location>
</feature>
<proteinExistence type="inferred from homology"/>
<evidence type="ECO:0000256" key="1">
    <source>
        <dbReference type="ARBA" id="ARBA00001947"/>
    </source>
</evidence>
<dbReference type="InterPro" id="IPR001431">
    <property type="entry name" value="Pept_M16_Zn_BS"/>
</dbReference>
<feature type="domain" description="Peptidase M16 C-terminal" evidence="6">
    <location>
        <begin position="168"/>
        <end position="337"/>
    </location>
</feature>
<dbReference type="Proteomes" id="UP000584642">
    <property type="component" value="Unassembled WGS sequence"/>
</dbReference>